<dbReference type="Pfam" id="PF15611">
    <property type="entry name" value="EH_Signature"/>
    <property type="match status" value="1"/>
</dbReference>
<dbReference type="EMBL" id="QEWQ01000006">
    <property type="protein sequence ID" value="PWD80434.1"/>
    <property type="molecule type" value="Genomic_DNA"/>
</dbReference>
<evidence type="ECO:0000313" key="2">
    <source>
        <dbReference type="EMBL" id="PWD80434.1"/>
    </source>
</evidence>
<reference evidence="3" key="1">
    <citation type="submission" date="2018-05" db="EMBL/GenBank/DDBJ databases">
        <title>Ignatzschineria dubaiensis sp. nov., isolated from necrotic foot tissues of dromedaries (Camelus dromedarius) and associated maggots in Dubai, United Arab Emirates.</title>
        <authorList>
            <person name="Tsang C.C."/>
            <person name="Tang J.Y.M."/>
            <person name="Fong J.Y.H."/>
            <person name="Kinne J."/>
            <person name="Lee H.H."/>
            <person name="Joseph M."/>
            <person name="Jose S."/>
            <person name="Schuster R.K."/>
            <person name="Tang Y."/>
            <person name="Sivakumar S."/>
            <person name="Chen J.H.K."/>
            <person name="Teng J.L.L."/>
            <person name="Lau S.K.P."/>
            <person name="Wernery U."/>
            <person name="Woo P.C.Y."/>
        </authorList>
    </citation>
    <scope>NUCLEOTIDE SEQUENCE [LARGE SCALE GENOMIC DNA]</scope>
    <source>
        <strain evidence="3">KCTC 22644</strain>
    </source>
</reference>
<gene>
    <name evidence="2" type="ORF">DC083_08960</name>
</gene>
<organism evidence="2 3">
    <name type="scientific">Ignatzschineria ureiclastica</name>
    <dbReference type="NCBI Taxonomy" id="472582"/>
    <lineage>
        <taxon>Bacteria</taxon>
        <taxon>Pseudomonadati</taxon>
        <taxon>Pseudomonadota</taxon>
        <taxon>Gammaproteobacteria</taxon>
        <taxon>Cardiobacteriales</taxon>
        <taxon>Ignatzschineriaceae</taxon>
        <taxon>Ignatzschineria</taxon>
    </lineage>
</organism>
<accession>A0A2U2ACP7</accession>
<feature type="domain" description="Zorya protein ZorC EH" evidence="1">
    <location>
        <begin position="79"/>
        <end position="438"/>
    </location>
</feature>
<evidence type="ECO:0000259" key="1">
    <source>
        <dbReference type="Pfam" id="PF15611"/>
    </source>
</evidence>
<protein>
    <recommendedName>
        <fullName evidence="1">Zorya protein ZorC EH domain-containing protein</fullName>
    </recommendedName>
</protein>
<sequence>MKRLKQSWGDSMNRLPKIRFNLPESINIEAWQKLNDELETIANTLNNTGKSVKLKIDLLRDLIDKERWDELDAKIAQRSFVRALFTLWSESEDYLQKSITIARLELIRDQHQHLTTLALQTLIGLYIYYYDRLNQYVSEEERGQPINLFQNMIRTQLRKRFEHSRDDQINQHQDLFQLYRSFHYLFDKNGVENIVQTSVKENIALQILLEETSIFKIAPTGRYYDICYQQYYLEQLKEIPLGQYHKILTELSDVEVYSTPHLSGHTLGYEAICILLDRSEMPPSEEWTNWIIKIAGDPRLGQKTGASYRYWSVLGEARRAKVLAALAGLDLGLFLKAVEAYGEEHRDSDLLRMFPARKRFLEGLIHLKLVRNARLMMGSTAELSINKFLGKERFSKTHIKLGDLSQHSIIYLDCGDFHLIEGSHNFRLWIYLKRPSERLMNFHFRGPLNRGDLLEDGIVKEYQKQNPNLPYKGITHNSTWIVTTLDFLVDQGISLDVTCLTDDPNIIHRYKYMMIEKSGRVPANKPMMNPGRSSLSSTNSVTVLFNDKSRSLLDRERKVLFYLYEHSGASIQMIEQTLGLKNVLMLMRGALSPYCENWHTDRQSYWRLNATGKALVEQMKKEG</sequence>
<evidence type="ECO:0000313" key="3">
    <source>
        <dbReference type="Proteomes" id="UP000245020"/>
    </source>
</evidence>
<dbReference type="Proteomes" id="UP000245020">
    <property type="component" value="Unassembled WGS sequence"/>
</dbReference>
<name>A0A2U2ACP7_9GAMM</name>
<dbReference type="InterPro" id="IPR028943">
    <property type="entry name" value="ZorC_EH_Signature_dom"/>
</dbReference>
<dbReference type="RefSeq" id="WP_109189876.1">
    <property type="nucleotide sequence ID" value="NZ_QEWQ01000006.1"/>
</dbReference>
<dbReference type="AlphaFoldDB" id="A0A2U2ACP7"/>
<keyword evidence="3" id="KW-1185">Reference proteome</keyword>
<proteinExistence type="predicted"/>
<comment type="caution">
    <text evidence="2">The sequence shown here is derived from an EMBL/GenBank/DDBJ whole genome shotgun (WGS) entry which is preliminary data.</text>
</comment>